<evidence type="ECO:0000256" key="2">
    <source>
        <dbReference type="SAM" id="MobiDB-lite"/>
    </source>
</evidence>
<keyword evidence="5" id="KW-1185">Reference proteome</keyword>
<name>A0A090SZU3_9VIBR</name>
<organism evidence="4 5">
    <name type="scientific">Vibrio maritimus</name>
    <dbReference type="NCBI Taxonomy" id="990268"/>
    <lineage>
        <taxon>Bacteria</taxon>
        <taxon>Pseudomonadati</taxon>
        <taxon>Pseudomonadota</taxon>
        <taxon>Gammaproteobacteria</taxon>
        <taxon>Vibrionales</taxon>
        <taxon>Vibrionaceae</taxon>
        <taxon>Vibrio</taxon>
    </lineage>
</organism>
<dbReference type="InterPro" id="IPR013762">
    <property type="entry name" value="Integrase-like_cat_sf"/>
</dbReference>
<proteinExistence type="predicted"/>
<keyword evidence="1" id="KW-0233">DNA recombination</keyword>
<gene>
    <name evidence="4" type="ORF">JCM19240_5864</name>
</gene>
<sequence length="202" mass="22988">MNQLKIASYTKVKQTTPFTADHLAELHKRLSSSDEKKDCRDLAIYFLLYECALKRRDLKSLAAEDITENESGYTVTIDDRQYALSKHGGESVQRWLDYVPYSVLFRAIDRHGNISDSPLDDSSIHRVLKRASQLLALDDTLSFSSQSGRVGAVQELSREGLKIREIQEFGRWASPAMPLQYSGKTSLSEEQKSLFKTKKNHD</sequence>
<evidence type="ECO:0000313" key="5">
    <source>
        <dbReference type="Proteomes" id="UP000029224"/>
    </source>
</evidence>
<dbReference type="GO" id="GO:0015074">
    <property type="term" value="P:DNA integration"/>
    <property type="evidence" value="ECO:0007669"/>
    <property type="project" value="InterPro"/>
</dbReference>
<dbReference type="Gene3D" id="1.10.443.10">
    <property type="entry name" value="Intergrase catalytic core"/>
    <property type="match status" value="1"/>
</dbReference>
<reference evidence="4 5" key="2">
    <citation type="submission" date="2014-09" db="EMBL/GenBank/DDBJ databases">
        <authorList>
            <consortium name="NBRP consortium"/>
            <person name="Sawabe T."/>
            <person name="Meirelles P."/>
            <person name="Nakanishi M."/>
            <person name="Sayaka M."/>
            <person name="Hattori M."/>
            <person name="Ohkuma M."/>
        </authorList>
    </citation>
    <scope>NUCLEOTIDE SEQUENCE [LARGE SCALE GENOMIC DNA]</scope>
    <source>
        <strain evidence="4 5">JCM 19240</strain>
    </source>
</reference>
<dbReference type="Pfam" id="PF00589">
    <property type="entry name" value="Phage_integrase"/>
    <property type="match status" value="1"/>
</dbReference>
<comment type="caution">
    <text evidence="4">The sequence shown here is derived from an EMBL/GenBank/DDBJ whole genome shotgun (WGS) entry which is preliminary data.</text>
</comment>
<dbReference type="InterPro" id="IPR011010">
    <property type="entry name" value="DNA_brk_join_enz"/>
</dbReference>
<dbReference type="PROSITE" id="PS51898">
    <property type="entry name" value="TYR_RECOMBINASE"/>
    <property type="match status" value="1"/>
</dbReference>
<accession>A0A090SZU3</accession>
<evidence type="ECO:0000256" key="1">
    <source>
        <dbReference type="ARBA" id="ARBA00023172"/>
    </source>
</evidence>
<dbReference type="GO" id="GO:0006310">
    <property type="term" value="P:DNA recombination"/>
    <property type="evidence" value="ECO:0007669"/>
    <property type="project" value="UniProtKB-KW"/>
</dbReference>
<reference evidence="4 5" key="1">
    <citation type="submission" date="2014-09" db="EMBL/GenBank/DDBJ databases">
        <title>Vibrio maritimus JCM 19240. (C210) whole genome shotgun sequence.</title>
        <authorList>
            <person name="Sawabe T."/>
            <person name="Meirelles P."/>
            <person name="Nakanishi M."/>
            <person name="Sayaka M."/>
            <person name="Hattori M."/>
            <person name="Ohkuma M."/>
        </authorList>
    </citation>
    <scope>NUCLEOTIDE SEQUENCE [LARGE SCALE GENOMIC DNA]</scope>
    <source>
        <strain evidence="4 5">JCM 19240</strain>
    </source>
</reference>
<feature type="region of interest" description="Disordered" evidence="2">
    <location>
        <begin position="183"/>
        <end position="202"/>
    </location>
</feature>
<protein>
    <submittedName>
        <fullName evidence="4">Integrase-like protein</fullName>
    </submittedName>
</protein>
<dbReference type="Proteomes" id="UP000029224">
    <property type="component" value="Unassembled WGS sequence"/>
</dbReference>
<evidence type="ECO:0000313" key="4">
    <source>
        <dbReference type="EMBL" id="GAL32433.1"/>
    </source>
</evidence>
<evidence type="ECO:0000259" key="3">
    <source>
        <dbReference type="PROSITE" id="PS51898"/>
    </source>
</evidence>
<dbReference type="EMBL" id="BBMT01000001">
    <property type="protein sequence ID" value="GAL32433.1"/>
    <property type="molecule type" value="Genomic_DNA"/>
</dbReference>
<dbReference type="GO" id="GO:0003677">
    <property type="term" value="F:DNA binding"/>
    <property type="evidence" value="ECO:0007669"/>
    <property type="project" value="InterPro"/>
</dbReference>
<dbReference type="AlphaFoldDB" id="A0A090SZU3"/>
<dbReference type="InterPro" id="IPR002104">
    <property type="entry name" value="Integrase_catalytic"/>
</dbReference>
<feature type="domain" description="Tyr recombinase" evidence="3">
    <location>
        <begin position="13"/>
        <end position="196"/>
    </location>
</feature>
<dbReference type="OrthoDB" id="5914130at2"/>
<dbReference type="SUPFAM" id="SSF56349">
    <property type="entry name" value="DNA breaking-rejoining enzymes"/>
    <property type="match status" value="1"/>
</dbReference>